<keyword evidence="1" id="KW-0812">Transmembrane</keyword>
<keyword evidence="1" id="KW-1133">Transmembrane helix</keyword>
<dbReference type="KEGG" id="als:DJ013_21695"/>
<dbReference type="AlphaFoldDB" id="A0A2Z4GI78"/>
<keyword evidence="3" id="KW-1185">Reference proteome</keyword>
<dbReference type="Pfam" id="PF13858">
    <property type="entry name" value="DUF4199"/>
    <property type="match status" value="1"/>
</dbReference>
<name>A0A2Z4GI78_9BACT</name>
<accession>A0A2Z4GI78</accession>
<dbReference type="RefSeq" id="WP_111374022.1">
    <property type="nucleotide sequence ID" value="NZ_CP029480.1"/>
</dbReference>
<dbReference type="InterPro" id="IPR025250">
    <property type="entry name" value="DUF4199"/>
</dbReference>
<reference evidence="2 3" key="1">
    <citation type="submission" date="2018-05" db="EMBL/GenBank/DDBJ databases">
        <title>Complete genome sequence of Arcticibacterium luteifluviistationis SM1504T, a cytophagaceae bacterium isolated from Arctic surface seawater.</title>
        <authorList>
            <person name="Li Y."/>
            <person name="Qin Q.-L."/>
        </authorList>
    </citation>
    <scope>NUCLEOTIDE SEQUENCE [LARGE SCALE GENOMIC DNA]</scope>
    <source>
        <strain evidence="2 3">SM1504</strain>
    </source>
</reference>
<proteinExistence type="predicted"/>
<dbReference type="Proteomes" id="UP000249873">
    <property type="component" value="Chromosome"/>
</dbReference>
<feature type="transmembrane region" description="Helical" evidence="1">
    <location>
        <begin position="7"/>
        <end position="27"/>
    </location>
</feature>
<dbReference type="OrthoDB" id="6384283at2"/>
<dbReference type="EMBL" id="CP029480">
    <property type="protein sequence ID" value="AWW00656.1"/>
    <property type="molecule type" value="Genomic_DNA"/>
</dbReference>
<evidence type="ECO:0000256" key="1">
    <source>
        <dbReference type="SAM" id="Phobius"/>
    </source>
</evidence>
<evidence type="ECO:0000313" key="2">
    <source>
        <dbReference type="EMBL" id="AWW00656.1"/>
    </source>
</evidence>
<evidence type="ECO:0008006" key="4">
    <source>
        <dbReference type="Google" id="ProtNLM"/>
    </source>
</evidence>
<feature type="transmembrane region" description="Helical" evidence="1">
    <location>
        <begin position="39"/>
        <end position="56"/>
    </location>
</feature>
<organism evidence="2 3">
    <name type="scientific">Arcticibacterium luteifluviistationis</name>
    <dbReference type="NCBI Taxonomy" id="1784714"/>
    <lineage>
        <taxon>Bacteria</taxon>
        <taxon>Pseudomonadati</taxon>
        <taxon>Bacteroidota</taxon>
        <taxon>Cytophagia</taxon>
        <taxon>Cytophagales</taxon>
        <taxon>Leadbetterellaceae</taxon>
        <taxon>Arcticibacterium</taxon>
    </lineage>
</organism>
<keyword evidence="1" id="KW-0472">Membrane</keyword>
<evidence type="ECO:0000313" key="3">
    <source>
        <dbReference type="Proteomes" id="UP000249873"/>
    </source>
</evidence>
<sequence length="172" mass="18978">MNKSALKFGIISGGIQAALMAIFSPMMLSSESSLASSQTVGYISMLVALSLIFIGIREHKIKTLGGEITFKQALQTGALIAIISALIYTVAWMIISGMNPELNERIADMYRNDLNRKKLSPEELSEALSNIDISMAHYKNPFYKFGITLLEILPMGLFVSLLASWILRTKKD</sequence>
<feature type="transmembrane region" description="Helical" evidence="1">
    <location>
        <begin position="77"/>
        <end position="95"/>
    </location>
</feature>
<protein>
    <recommendedName>
        <fullName evidence="4">DUF4199 domain-containing protein</fullName>
    </recommendedName>
</protein>
<feature type="transmembrane region" description="Helical" evidence="1">
    <location>
        <begin position="145"/>
        <end position="167"/>
    </location>
</feature>
<gene>
    <name evidence="2" type="ORF">DJ013_21695</name>
</gene>